<proteinExistence type="predicted"/>
<evidence type="ECO:0000256" key="5">
    <source>
        <dbReference type="SAM" id="Phobius"/>
    </source>
</evidence>
<dbReference type="InterPro" id="IPR003339">
    <property type="entry name" value="ABC/ECF_trnsptr_transmembrane"/>
</dbReference>
<protein>
    <submittedName>
        <fullName evidence="6">Cobalt ABC transporter</fullName>
    </submittedName>
</protein>
<reference evidence="7" key="1">
    <citation type="journal article" date="2019" name="Int. J. Syst. Evol. Microbiol.">
        <title>The Global Catalogue of Microorganisms (GCM) 10K type strain sequencing project: providing services to taxonomists for standard genome sequencing and annotation.</title>
        <authorList>
            <consortium name="The Broad Institute Genomics Platform"/>
            <consortium name="The Broad Institute Genome Sequencing Center for Infectious Disease"/>
            <person name="Wu L."/>
            <person name="Ma J."/>
        </authorList>
    </citation>
    <scope>NUCLEOTIDE SEQUENCE [LARGE SCALE GENOMIC DNA]</scope>
    <source>
        <strain evidence="7">NBRC 105830</strain>
    </source>
</reference>
<keyword evidence="7" id="KW-1185">Reference proteome</keyword>
<feature type="transmembrane region" description="Helical" evidence="5">
    <location>
        <begin position="12"/>
        <end position="32"/>
    </location>
</feature>
<dbReference type="CDD" id="cd16914">
    <property type="entry name" value="EcfT"/>
    <property type="match status" value="1"/>
</dbReference>
<name>A0ABQ6HJS0_9MICO</name>
<dbReference type="EMBL" id="BSUJ01000001">
    <property type="protein sequence ID" value="GMA18272.1"/>
    <property type="molecule type" value="Genomic_DNA"/>
</dbReference>
<evidence type="ECO:0000256" key="4">
    <source>
        <dbReference type="ARBA" id="ARBA00023136"/>
    </source>
</evidence>
<evidence type="ECO:0000256" key="3">
    <source>
        <dbReference type="ARBA" id="ARBA00022989"/>
    </source>
</evidence>
<evidence type="ECO:0000313" key="6">
    <source>
        <dbReference type="EMBL" id="GMA18272.1"/>
    </source>
</evidence>
<dbReference type="PANTHER" id="PTHR33514:SF13">
    <property type="entry name" value="PROTEIN ABCI12, CHLOROPLASTIC"/>
    <property type="match status" value="1"/>
</dbReference>
<keyword evidence="3 5" id="KW-1133">Transmembrane helix</keyword>
<evidence type="ECO:0000256" key="1">
    <source>
        <dbReference type="ARBA" id="ARBA00004141"/>
    </source>
</evidence>
<comment type="subcellular location">
    <subcellularLocation>
        <location evidence="1">Membrane</location>
        <topology evidence="1">Multi-pass membrane protein</topology>
    </subcellularLocation>
</comment>
<keyword evidence="4 5" id="KW-0472">Membrane</keyword>
<organism evidence="6 7">
    <name type="scientific">Arsenicicoccus piscis</name>
    <dbReference type="NCBI Taxonomy" id="673954"/>
    <lineage>
        <taxon>Bacteria</taxon>
        <taxon>Bacillati</taxon>
        <taxon>Actinomycetota</taxon>
        <taxon>Actinomycetes</taxon>
        <taxon>Micrococcales</taxon>
        <taxon>Intrasporangiaceae</taxon>
        <taxon>Arsenicicoccus</taxon>
    </lineage>
</organism>
<keyword evidence="2 5" id="KW-0812">Transmembrane</keyword>
<dbReference type="PANTHER" id="PTHR33514">
    <property type="entry name" value="PROTEIN ABCI12, CHLOROPLASTIC"/>
    <property type="match status" value="1"/>
</dbReference>
<accession>A0ABQ6HJS0</accession>
<dbReference type="Proteomes" id="UP001157109">
    <property type="component" value="Unassembled WGS sequence"/>
</dbReference>
<comment type="caution">
    <text evidence="6">The sequence shown here is derived from an EMBL/GenBank/DDBJ whole genome shotgun (WGS) entry which is preliminary data.</text>
</comment>
<dbReference type="Pfam" id="PF02361">
    <property type="entry name" value="CbiQ"/>
    <property type="match status" value="1"/>
</dbReference>
<feature type="transmembrane region" description="Helical" evidence="5">
    <location>
        <begin position="39"/>
        <end position="59"/>
    </location>
</feature>
<feature type="transmembrane region" description="Helical" evidence="5">
    <location>
        <begin position="79"/>
        <end position="106"/>
    </location>
</feature>
<dbReference type="RefSeq" id="WP_241443808.1">
    <property type="nucleotide sequence ID" value="NZ_BSUJ01000001.1"/>
</dbReference>
<evidence type="ECO:0000313" key="7">
    <source>
        <dbReference type="Proteomes" id="UP001157109"/>
    </source>
</evidence>
<sequence>MLTGTYVPGRSLVHRATPGLKLVLLAVFLVPISIWQTPLLAGVSAAVVLVGFAVARIPLRYLLAELKPLRWFLAVLVPYQWWALGLEAALQLLVGLVISVAAASLVTLSTRVSDLLDTVQRGLQPLRRLGVDPDKVALTVSLALRAIPVVRDLLHQTLEARRARGLERSPRALATPLVIRTVRHAERVGEALAARGYDD</sequence>
<evidence type="ECO:0000256" key="2">
    <source>
        <dbReference type="ARBA" id="ARBA00022692"/>
    </source>
</evidence>
<gene>
    <name evidence="6" type="ORF">GCM10025862_02930</name>
</gene>